<dbReference type="InterPro" id="IPR050669">
    <property type="entry name" value="Hemerythrin"/>
</dbReference>
<dbReference type="AlphaFoldDB" id="A0A7Z0VQX6"/>
<evidence type="ECO:0000313" key="6">
    <source>
        <dbReference type="Proteomes" id="UP000094769"/>
    </source>
</evidence>
<dbReference type="Proteomes" id="UP000094769">
    <property type="component" value="Unassembled WGS sequence"/>
</dbReference>
<keyword evidence="2" id="KW-0479">Metal-binding</keyword>
<comment type="similarity">
    <text evidence="1">Belongs to the hemerythrin family.</text>
</comment>
<evidence type="ECO:0000256" key="3">
    <source>
        <dbReference type="ARBA" id="ARBA00023004"/>
    </source>
</evidence>
<dbReference type="InterPro" id="IPR012312">
    <property type="entry name" value="Hemerythrin-like"/>
</dbReference>
<dbReference type="SUPFAM" id="SSF47188">
    <property type="entry name" value="Hemerythrin-like"/>
    <property type="match status" value="1"/>
</dbReference>
<dbReference type="NCBIfam" id="NF033749">
    <property type="entry name" value="bact_hemeryth"/>
    <property type="match status" value="1"/>
</dbReference>
<organism evidence="5 6">
    <name type="scientific">Candidatus Thiodiazotropha endolucinida</name>
    <dbReference type="NCBI Taxonomy" id="1655433"/>
    <lineage>
        <taxon>Bacteria</taxon>
        <taxon>Pseudomonadati</taxon>
        <taxon>Pseudomonadota</taxon>
        <taxon>Gammaproteobacteria</taxon>
        <taxon>Chromatiales</taxon>
        <taxon>Sedimenticolaceae</taxon>
        <taxon>Candidatus Thiodiazotropha</taxon>
    </lineage>
</organism>
<evidence type="ECO:0000256" key="2">
    <source>
        <dbReference type="ARBA" id="ARBA00022723"/>
    </source>
</evidence>
<dbReference type="GO" id="GO:0046872">
    <property type="term" value="F:metal ion binding"/>
    <property type="evidence" value="ECO:0007669"/>
    <property type="project" value="UniProtKB-KW"/>
</dbReference>
<dbReference type="EMBL" id="MARB01000001">
    <property type="protein sequence ID" value="ODJ89701.1"/>
    <property type="molecule type" value="Genomic_DNA"/>
</dbReference>
<protein>
    <submittedName>
        <fullName evidence="5">Bacteriohemerythrin</fullName>
    </submittedName>
</protein>
<comment type="caution">
    <text evidence="5">The sequence shown here is derived from an EMBL/GenBank/DDBJ whole genome shotgun (WGS) entry which is preliminary data.</text>
</comment>
<dbReference type="Gene3D" id="1.20.120.50">
    <property type="entry name" value="Hemerythrin-like"/>
    <property type="match status" value="1"/>
</dbReference>
<reference evidence="5 6" key="1">
    <citation type="submission" date="2016-06" db="EMBL/GenBank/DDBJ databases">
        <title>Genome sequence of endosymbiont of Candidatus Endolucinida thiodiazotropha.</title>
        <authorList>
            <person name="Poehlein A."/>
            <person name="Koenig S."/>
            <person name="Heiden S.E."/>
            <person name="Thuermer A."/>
            <person name="Voget S."/>
            <person name="Daniel R."/>
            <person name="Markert S."/>
            <person name="Gros O."/>
            <person name="Schweder T."/>
        </authorList>
    </citation>
    <scope>NUCLEOTIDE SEQUENCE [LARGE SCALE GENOMIC DNA]</scope>
    <source>
        <strain evidence="5 6">COS</strain>
    </source>
</reference>
<evidence type="ECO:0000259" key="4">
    <source>
        <dbReference type="Pfam" id="PF01814"/>
    </source>
</evidence>
<keyword evidence="6" id="KW-1185">Reference proteome</keyword>
<dbReference type="RefSeq" id="WP_069120769.1">
    <property type="nucleotide sequence ID" value="NZ_MARB01000001.1"/>
</dbReference>
<gene>
    <name evidence="5" type="ORF">CODIS_02610</name>
</gene>
<dbReference type="OrthoDB" id="1122424at2"/>
<dbReference type="InterPro" id="IPR035938">
    <property type="entry name" value="Hemerythrin-like_sf"/>
</dbReference>
<sequence>MPIVTWSEEFSANVRIIDDQHQEMLNIVNSLHTSVEKCADKETLQKLLVELYEHTKTHFSTEDELMKKHNYPGYEQHLHEHHVLLQHLNNLVEGVTGGKSPTFRSDYDVSSDWVLIHIFKSDKELGTFLNAQGVY</sequence>
<name>A0A7Z0VQX6_9GAMM</name>
<dbReference type="PANTHER" id="PTHR37164">
    <property type="entry name" value="BACTERIOHEMERYTHRIN"/>
    <property type="match status" value="1"/>
</dbReference>
<dbReference type="NCBIfam" id="TIGR02481">
    <property type="entry name" value="hemeryth_dom"/>
    <property type="match status" value="1"/>
</dbReference>
<dbReference type="PANTHER" id="PTHR37164:SF1">
    <property type="entry name" value="BACTERIOHEMERYTHRIN"/>
    <property type="match status" value="1"/>
</dbReference>
<dbReference type="Pfam" id="PF01814">
    <property type="entry name" value="Hemerythrin"/>
    <property type="match status" value="1"/>
</dbReference>
<evidence type="ECO:0000256" key="1">
    <source>
        <dbReference type="ARBA" id="ARBA00010587"/>
    </source>
</evidence>
<proteinExistence type="inferred from homology"/>
<evidence type="ECO:0000313" key="5">
    <source>
        <dbReference type="EMBL" id="ODJ89701.1"/>
    </source>
</evidence>
<accession>A0A7Z0VQX6</accession>
<dbReference type="InterPro" id="IPR012827">
    <property type="entry name" value="Hemerythrin_metal-bd"/>
</dbReference>
<feature type="domain" description="Hemerythrin-like" evidence="4">
    <location>
        <begin position="14"/>
        <end position="127"/>
    </location>
</feature>
<keyword evidence="3" id="KW-0408">Iron</keyword>
<dbReference type="CDD" id="cd12107">
    <property type="entry name" value="Hemerythrin"/>
    <property type="match status" value="1"/>
</dbReference>